<evidence type="ECO:0000256" key="5">
    <source>
        <dbReference type="ARBA" id="ARBA00022679"/>
    </source>
</evidence>
<keyword evidence="9" id="KW-0460">Magnesium</keyword>
<evidence type="ECO:0000313" key="15">
    <source>
        <dbReference type="Proteomes" id="UP000308365"/>
    </source>
</evidence>
<evidence type="ECO:0000313" key="14">
    <source>
        <dbReference type="EMBL" id="TKC41695.1"/>
    </source>
</evidence>
<evidence type="ECO:0000256" key="10">
    <source>
        <dbReference type="ARBA" id="ARBA00047899"/>
    </source>
</evidence>
<sequence length="211" mass="23384">MLLSKSDCLARLRAAPCNDLHATKLAPGKEKEPLESQCQVGPLLGSGGFGSVYSGIRVTDHLPVAIKHAQGELGLPRRHQAPGLVRETQQFRPDPGQARASARPAQELFDFITERGALQAELAHSCFWQVLQAVRQCRSCGALHRDGKDENALIDLSRGELKLIDFRSGAQLEDTVYTEFDGTRAYSPPEWIRYHRYHGKSAAVWSLEILL</sequence>
<evidence type="ECO:0000256" key="6">
    <source>
        <dbReference type="ARBA" id="ARBA00022741"/>
    </source>
</evidence>
<dbReference type="InterPro" id="IPR000719">
    <property type="entry name" value="Prot_kinase_dom"/>
</dbReference>
<dbReference type="EMBL" id="RWIC01000613">
    <property type="protein sequence ID" value="TKC41695.1"/>
    <property type="molecule type" value="Genomic_DNA"/>
</dbReference>
<comment type="catalytic activity">
    <reaction evidence="10">
        <text>L-threonyl-[protein] + ATP = O-phospho-L-threonyl-[protein] + ADP + H(+)</text>
        <dbReference type="Rhea" id="RHEA:46608"/>
        <dbReference type="Rhea" id="RHEA-COMP:11060"/>
        <dbReference type="Rhea" id="RHEA-COMP:11605"/>
        <dbReference type="ChEBI" id="CHEBI:15378"/>
        <dbReference type="ChEBI" id="CHEBI:30013"/>
        <dbReference type="ChEBI" id="CHEBI:30616"/>
        <dbReference type="ChEBI" id="CHEBI:61977"/>
        <dbReference type="ChEBI" id="CHEBI:456216"/>
        <dbReference type="EC" id="2.7.11.1"/>
    </reaction>
</comment>
<keyword evidence="6 12" id="KW-0547">Nucleotide-binding</keyword>
<dbReference type="PANTHER" id="PTHR22984:SF29">
    <property type="entry name" value="SERINE_THREONINE-PROTEIN KINASE PIM-1"/>
    <property type="match status" value="1"/>
</dbReference>
<name>A0A4U1EXV3_MONMO</name>
<dbReference type="SUPFAM" id="SSF56112">
    <property type="entry name" value="Protein kinase-like (PK-like)"/>
    <property type="match status" value="1"/>
</dbReference>
<evidence type="ECO:0000256" key="9">
    <source>
        <dbReference type="ARBA" id="ARBA00022842"/>
    </source>
</evidence>
<dbReference type="GO" id="GO:0005524">
    <property type="term" value="F:ATP binding"/>
    <property type="evidence" value="ECO:0007669"/>
    <property type="project" value="UniProtKB-UniRule"/>
</dbReference>
<evidence type="ECO:0000259" key="13">
    <source>
        <dbReference type="PROSITE" id="PS50011"/>
    </source>
</evidence>
<gene>
    <name evidence="14" type="ORF">EI555_013817</name>
</gene>
<evidence type="ECO:0000256" key="4">
    <source>
        <dbReference type="ARBA" id="ARBA00022527"/>
    </source>
</evidence>
<evidence type="ECO:0000256" key="12">
    <source>
        <dbReference type="PROSITE-ProRule" id="PRU10141"/>
    </source>
</evidence>
<dbReference type="Pfam" id="PF00069">
    <property type="entry name" value="Pkinase"/>
    <property type="match status" value="1"/>
</dbReference>
<dbReference type="PROSITE" id="PS00107">
    <property type="entry name" value="PROTEIN_KINASE_ATP"/>
    <property type="match status" value="1"/>
</dbReference>
<dbReference type="GO" id="GO:0004674">
    <property type="term" value="F:protein serine/threonine kinase activity"/>
    <property type="evidence" value="ECO:0007669"/>
    <property type="project" value="UniProtKB-KW"/>
</dbReference>
<dbReference type="InterPro" id="IPR017441">
    <property type="entry name" value="Protein_kinase_ATP_BS"/>
</dbReference>
<comment type="similarity">
    <text evidence="2">Belongs to the protein kinase superfamily. CAMK Ser/Thr protein kinase family. PIM subfamily.</text>
</comment>
<keyword evidence="4" id="KW-0723">Serine/threonine-protein kinase</keyword>
<evidence type="ECO:0000256" key="7">
    <source>
        <dbReference type="ARBA" id="ARBA00022777"/>
    </source>
</evidence>
<dbReference type="PROSITE" id="PS50011">
    <property type="entry name" value="PROTEIN_KINASE_DOM"/>
    <property type="match status" value="1"/>
</dbReference>
<proteinExistence type="inferred from homology"/>
<evidence type="ECO:0000256" key="2">
    <source>
        <dbReference type="ARBA" id="ARBA00005505"/>
    </source>
</evidence>
<dbReference type="EC" id="2.7.11.1" evidence="3"/>
<dbReference type="GO" id="GO:0005737">
    <property type="term" value="C:cytoplasm"/>
    <property type="evidence" value="ECO:0007669"/>
    <property type="project" value="TreeGrafter"/>
</dbReference>
<keyword evidence="8 12" id="KW-0067">ATP-binding</keyword>
<evidence type="ECO:0000256" key="3">
    <source>
        <dbReference type="ARBA" id="ARBA00012513"/>
    </source>
</evidence>
<feature type="binding site" evidence="12">
    <location>
        <position position="67"/>
    </location>
    <ligand>
        <name>ATP</name>
        <dbReference type="ChEBI" id="CHEBI:30616"/>
    </ligand>
</feature>
<dbReference type="Gene3D" id="3.30.200.20">
    <property type="entry name" value="Phosphorylase Kinase, domain 1"/>
    <property type="match status" value="1"/>
</dbReference>
<protein>
    <recommendedName>
        <fullName evidence="3">non-specific serine/threonine protein kinase</fullName>
        <ecNumber evidence="3">2.7.11.1</ecNumber>
    </recommendedName>
</protein>
<dbReference type="InterPro" id="IPR011009">
    <property type="entry name" value="Kinase-like_dom_sf"/>
</dbReference>
<evidence type="ECO:0000256" key="8">
    <source>
        <dbReference type="ARBA" id="ARBA00022840"/>
    </source>
</evidence>
<dbReference type="Gene3D" id="1.10.510.10">
    <property type="entry name" value="Transferase(Phosphotransferase) domain 1"/>
    <property type="match status" value="1"/>
</dbReference>
<comment type="caution">
    <text evidence="14">The sequence shown here is derived from an EMBL/GenBank/DDBJ whole genome shotgun (WGS) entry which is preliminary data.</text>
</comment>
<dbReference type="Proteomes" id="UP000308365">
    <property type="component" value="Unassembled WGS sequence"/>
</dbReference>
<evidence type="ECO:0000256" key="11">
    <source>
        <dbReference type="ARBA" id="ARBA00048679"/>
    </source>
</evidence>
<comment type="cofactor">
    <cofactor evidence="1">
        <name>Mg(2+)</name>
        <dbReference type="ChEBI" id="CHEBI:18420"/>
    </cofactor>
</comment>
<accession>A0A4U1EXV3</accession>
<comment type="catalytic activity">
    <reaction evidence="11">
        <text>L-seryl-[protein] + ATP = O-phospho-L-seryl-[protein] + ADP + H(+)</text>
        <dbReference type="Rhea" id="RHEA:17989"/>
        <dbReference type="Rhea" id="RHEA-COMP:9863"/>
        <dbReference type="Rhea" id="RHEA-COMP:11604"/>
        <dbReference type="ChEBI" id="CHEBI:15378"/>
        <dbReference type="ChEBI" id="CHEBI:29999"/>
        <dbReference type="ChEBI" id="CHEBI:30616"/>
        <dbReference type="ChEBI" id="CHEBI:83421"/>
        <dbReference type="ChEBI" id="CHEBI:456216"/>
        <dbReference type="EC" id="2.7.11.1"/>
    </reaction>
</comment>
<dbReference type="AlphaFoldDB" id="A0A4U1EXV3"/>
<dbReference type="PANTHER" id="PTHR22984">
    <property type="entry name" value="SERINE/THREONINE-PROTEIN KINASE PIM"/>
    <property type="match status" value="1"/>
</dbReference>
<keyword evidence="5" id="KW-0808">Transferase</keyword>
<organism evidence="14 15">
    <name type="scientific">Monodon monoceros</name>
    <name type="common">Narwhal</name>
    <name type="synonym">Ceratodon monodon</name>
    <dbReference type="NCBI Taxonomy" id="40151"/>
    <lineage>
        <taxon>Eukaryota</taxon>
        <taxon>Metazoa</taxon>
        <taxon>Chordata</taxon>
        <taxon>Craniata</taxon>
        <taxon>Vertebrata</taxon>
        <taxon>Euteleostomi</taxon>
        <taxon>Mammalia</taxon>
        <taxon>Eutheria</taxon>
        <taxon>Laurasiatheria</taxon>
        <taxon>Artiodactyla</taxon>
        <taxon>Whippomorpha</taxon>
        <taxon>Cetacea</taxon>
        <taxon>Odontoceti</taxon>
        <taxon>Monodontidae</taxon>
        <taxon>Monodon</taxon>
    </lineage>
</organism>
<feature type="domain" description="Protein kinase" evidence="13">
    <location>
        <begin position="38"/>
        <end position="211"/>
    </location>
</feature>
<dbReference type="InterPro" id="IPR051138">
    <property type="entry name" value="PIM_Ser/Thr_kinase"/>
</dbReference>
<dbReference type="SMART" id="SM00220">
    <property type="entry name" value="S_TKc"/>
    <property type="match status" value="1"/>
</dbReference>
<keyword evidence="7" id="KW-0418">Kinase</keyword>
<reference evidence="15" key="1">
    <citation type="journal article" date="2019" name="IScience">
        <title>Narwhal Genome Reveals Long-Term Low Genetic Diversity despite Current Large Abundance Size.</title>
        <authorList>
            <person name="Westbury M.V."/>
            <person name="Petersen B."/>
            <person name="Garde E."/>
            <person name="Heide-Jorgensen M.P."/>
            <person name="Lorenzen E.D."/>
        </authorList>
    </citation>
    <scope>NUCLEOTIDE SEQUENCE [LARGE SCALE GENOMIC DNA]</scope>
</reference>
<evidence type="ECO:0000256" key="1">
    <source>
        <dbReference type="ARBA" id="ARBA00001946"/>
    </source>
</evidence>